<organism evidence="2 3">
    <name type="scientific">Microbacterium azadirachtae</name>
    <dbReference type="NCBI Taxonomy" id="582680"/>
    <lineage>
        <taxon>Bacteria</taxon>
        <taxon>Bacillati</taxon>
        <taxon>Actinomycetota</taxon>
        <taxon>Actinomycetes</taxon>
        <taxon>Micrococcales</taxon>
        <taxon>Microbacteriaceae</taxon>
        <taxon>Microbacterium</taxon>
    </lineage>
</organism>
<proteinExistence type="predicted"/>
<reference evidence="2 3" key="1">
    <citation type="submission" date="2015-02" db="EMBL/GenBank/DDBJ databases">
        <title>Draft genome sequences of ten Microbacterium spp. with emphasis on heavy metal contaminated environments.</title>
        <authorList>
            <person name="Corretto E."/>
        </authorList>
    </citation>
    <scope>NUCLEOTIDE SEQUENCE [LARGE SCALE GENOMIC DNA]</scope>
    <source>
        <strain evidence="2 3">ARN176</strain>
    </source>
</reference>
<dbReference type="EMBL" id="JYIX01000005">
    <property type="protein sequence ID" value="KJL38816.1"/>
    <property type="molecule type" value="Genomic_DNA"/>
</dbReference>
<comment type="caution">
    <text evidence="2">The sequence shown here is derived from an EMBL/GenBank/DDBJ whole genome shotgun (WGS) entry which is preliminary data.</text>
</comment>
<feature type="region of interest" description="Disordered" evidence="1">
    <location>
        <begin position="142"/>
        <end position="217"/>
    </location>
</feature>
<sequence length="328" mass="36430">MRTHDPAGEAPGRHVHRGGIAVDRRGQRGQRGRGLVHLGGDLLASDAHPLAVIGVQAPSHVDEPGGCGPIRPSAPAPLGIEQRRQRDHEEWSDHRHQERCREDQVPHHGAAPEARLLERAHVDGADPAHGLAERRSLEAVQDELHERVDEHERVGDDQREQDPDQVLARQQPRRVRRTQQHQVRAGDRSGNGDDERHDQLEEGRQYARTGAGRDEPDRLRIRRIGTPLRVQTLDVGGLGRNLPDVVRQAHIPSRYQGGGPDPGTPLLARETRKRGPVDVHRPPQHRARCQPPASCVSRSWIARIMPSSDSDMSLMPSTACFRPVVSSP</sequence>
<evidence type="ECO:0000313" key="3">
    <source>
        <dbReference type="Proteomes" id="UP000033740"/>
    </source>
</evidence>
<feature type="compositionally biased region" description="Basic and acidic residues" evidence="1">
    <location>
        <begin position="142"/>
        <end position="162"/>
    </location>
</feature>
<gene>
    <name evidence="2" type="ORF">RS86_00020</name>
</gene>
<dbReference type="AlphaFoldDB" id="A0A0F0LX49"/>
<evidence type="ECO:0000313" key="2">
    <source>
        <dbReference type="EMBL" id="KJL38816.1"/>
    </source>
</evidence>
<evidence type="ECO:0000256" key="1">
    <source>
        <dbReference type="SAM" id="MobiDB-lite"/>
    </source>
</evidence>
<feature type="compositionally biased region" description="Basic and acidic residues" evidence="1">
    <location>
        <begin position="81"/>
        <end position="106"/>
    </location>
</feature>
<dbReference type="Proteomes" id="UP000033740">
    <property type="component" value="Unassembled WGS sequence"/>
</dbReference>
<accession>A0A0F0LX49</accession>
<keyword evidence="3" id="KW-1185">Reference proteome</keyword>
<name>A0A0F0LX49_9MICO</name>
<protein>
    <submittedName>
        <fullName evidence="2">Uncharacterized protein</fullName>
    </submittedName>
</protein>
<feature type="region of interest" description="Disordered" evidence="1">
    <location>
        <begin position="1"/>
        <end position="34"/>
    </location>
</feature>
<feature type="compositionally biased region" description="Basic and acidic residues" evidence="1">
    <location>
        <begin position="184"/>
        <end position="217"/>
    </location>
</feature>
<feature type="region of interest" description="Disordered" evidence="1">
    <location>
        <begin position="61"/>
        <end position="108"/>
    </location>
</feature>